<dbReference type="AlphaFoldDB" id="E4XLC1"/>
<accession>E4XLC1</accession>
<evidence type="ECO:0000256" key="1">
    <source>
        <dbReference type="SAM" id="MobiDB-lite"/>
    </source>
</evidence>
<feature type="region of interest" description="Disordered" evidence="1">
    <location>
        <begin position="1"/>
        <end position="27"/>
    </location>
</feature>
<feature type="region of interest" description="Disordered" evidence="1">
    <location>
        <begin position="41"/>
        <end position="73"/>
    </location>
</feature>
<dbReference type="InParanoid" id="E4XLC1"/>
<organism evidence="2">
    <name type="scientific">Oikopleura dioica</name>
    <name type="common">Tunicate</name>
    <dbReference type="NCBI Taxonomy" id="34765"/>
    <lineage>
        <taxon>Eukaryota</taxon>
        <taxon>Metazoa</taxon>
        <taxon>Chordata</taxon>
        <taxon>Tunicata</taxon>
        <taxon>Appendicularia</taxon>
        <taxon>Copelata</taxon>
        <taxon>Oikopleuridae</taxon>
        <taxon>Oikopleura</taxon>
    </lineage>
</organism>
<evidence type="ECO:0000313" key="3">
    <source>
        <dbReference type="Proteomes" id="UP000001307"/>
    </source>
</evidence>
<feature type="compositionally biased region" description="Basic and acidic residues" evidence="1">
    <location>
        <begin position="44"/>
        <end position="54"/>
    </location>
</feature>
<proteinExistence type="predicted"/>
<dbReference type="Proteomes" id="UP000001307">
    <property type="component" value="Unassembled WGS sequence"/>
</dbReference>
<reference evidence="2" key="1">
    <citation type="journal article" date="2010" name="Science">
        <title>Plasticity of animal genome architecture unmasked by rapid evolution of a pelagic tunicate.</title>
        <authorList>
            <person name="Denoeud F."/>
            <person name="Henriet S."/>
            <person name="Mungpakdee S."/>
            <person name="Aury J.M."/>
            <person name="Da Silva C."/>
            <person name="Brinkmann H."/>
            <person name="Mikhaleva J."/>
            <person name="Olsen L.C."/>
            <person name="Jubin C."/>
            <person name="Canestro C."/>
            <person name="Bouquet J.M."/>
            <person name="Danks G."/>
            <person name="Poulain J."/>
            <person name="Campsteijn C."/>
            <person name="Adamski M."/>
            <person name="Cross I."/>
            <person name="Yadetie F."/>
            <person name="Muffato M."/>
            <person name="Louis A."/>
            <person name="Butcher S."/>
            <person name="Tsagkogeorga G."/>
            <person name="Konrad A."/>
            <person name="Singh S."/>
            <person name="Jensen M.F."/>
            <person name="Cong E.H."/>
            <person name="Eikeseth-Otteraa H."/>
            <person name="Noel B."/>
            <person name="Anthouard V."/>
            <person name="Porcel B.M."/>
            <person name="Kachouri-Lafond R."/>
            <person name="Nishino A."/>
            <person name="Ugolini M."/>
            <person name="Chourrout P."/>
            <person name="Nishida H."/>
            <person name="Aasland R."/>
            <person name="Huzurbazar S."/>
            <person name="Westhof E."/>
            <person name="Delsuc F."/>
            <person name="Lehrach H."/>
            <person name="Reinhardt R."/>
            <person name="Weissenbach J."/>
            <person name="Roy S.W."/>
            <person name="Artiguenave F."/>
            <person name="Postlethwait J.H."/>
            <person name="Manak J.R."/>
            <person name="Thompson E.M."/>
            <person name="Jaillon O."/>
            <person name="Du Pasquier L."/>
            <person name="Boudinot P."/>
            <person name="Liberles D.A."/>
            <person name="Volff J.N."/>
            <person name="Philippe H."/>
            <person name="Lenhard B."/>
            <person name="Roest Crollius H."/>
            <person name="Wincker P."/>
            <person name="Chourrout D."/>
        </authorList>
    </citation>
    <scope>NUCLEOTIDE SEQUENCE [LARGE SCALE GENOMIC DNA]</scope>
</reference>
<protein>
    <submittedName>
        <fullName evidence="2">Uncharacterized protein</fullName>
    </submittedName>
</protein>
<dbReference type="EMBL" id="FN653069">
    <property type="protein sequence ID" value="CBY10882.1"/>
    <property type="molecule type" value="Genomic_DNA"/>
</dbReference>
<keyword evidence="3" id="KW-1185">Reference proteome</keyword>
<sequence length="258" mass="29958">MSNNRESEIIQPEDIIDLSPYDDLDCDMDVDRDEMFEVYEQEEENKCQEPDKKNANKIPENEEETVDGRENEIDSEECEFLECISENKDKFNDLLDSDKQQKLDCEAFEIDNADPEIQKLLEAPIKVNKQQMEIQESNDQIQNNLANWASNPLIKGRRSNEKRFFSEPQKPMVAARKTSSSQETSFKRHCHCQKMDTLNKFQNLQSNFDRLQIPELDKNISSAIRSIEKPGNAHCTSCEATFYGSFTLNLQGVENRKI</sequence>
<evidence type="ECO:0000313" key="2">
    <source>
        <dbReference type="EMBL" id="CBY10882.1"/>
    </source>
</evidence>
<name>E4XLC1_OIKDI</name>
<feature type="compositionally biased region" description="Acidic residues" evidence="1">
    <location>
        <begin position="14"/>
        <end position="27"/>
    </location>
</feature>
<gene>
    <name evidence="2" type="ORF">GSOID_T00014501001</name>
</gene>